<dbReference type="InterPro" id="IPR017195">
    <property type="entry name" value="ABC_thiamin-permease_prd"/>
</dbReference>
<accession>A0A7W8ZYY0</accession>
<dbReference type="Pfam" id="PF09819">
    <property type="entry name" value="ABC_cobalt"/>
    <property type="match status" value="1"/>
</dbReference>
<feature type="transmembrane region" description="Helical" evidence="2">
    <location>
        <begin position="59"/>
        <end position="81"/>
    </location>
</feature>
<evidence type="ECO:0000313" key="4">
    <source>
        <dbReference type="Proteomes" id="UP000561726"/>
    </source>
</evidence>
<feature type="transmembrane region" description="Helical" evidence="2">
    <location>
        <begin position="33"/>
        <end position="53"/>
    </location>
</feature>
<keyword evidence="2" id="KW-0812">Transmembrane</keyword>
<feature type="region of interest" description="Disordered" evidence="1">
    <location>
        <begin position="1"/>
        <end position="24"/>
    </location>
</feature>
<dbReference type="AlphaFoldDB" id="A0A7W8ZYY0"/>
<evidence type="ECO:0000256" key="2">
    <source>
        <dbReference type="SAM" id="Phobius"/>
    </source>
</evidence>
<dbReference type="Proteomes" id="UP000561726">
    <property type="component" value="Unassembled WGS sequence"/>
</dbReference>
<proteinExistence type="predicted"/>
<reference evidence="3 4" key="1">
    <citation type="submission" date="2020-08" db="EMBL/GenBank/DDBJ databases">
        <title>Sequencing the genomes of 1000 actinobacteria strains.</title>
        <authorList>
            <person name="Klenk H.-P."/>
        </authorList>
    </citation>
    <scope>NUCLEOTIDE SEQUENCE [LARGE SCALE GENOMIC DNA]</scope>
    <source>
        <strain evidence="3 4">DSM 21065</strain>
    </source>
</reference>
<keyword evidence="2" id="KW-0472">Membrane</keyword>
<keyword evidence="2" id="KW-1133">Transmembrane helix</keyword>
<gene>
    <name evidence="3" type="ORF">BJ997_003120</name>
</gene>
<name>A0A7W8ZYY0_9MICO</name>
<organism evidence="3 4">
    <name type="scientific">Cryobacterium roopkundense</name>
    <dbReference type="NCBI Taxonomy" id="1001240"/>
    <lineage>
        <taxon>Bacteria</taxon>
        <taxon>Bacillati</taxon>
        <taxon>Actinomycetota</taxon>
        <taxon>Actinomycetes</taxon>
        <taxon>Micrococcales</taxon>
        <taxon>Microbacteriaceae</taxon>
        <taxon>Cryobacterium</taxon>
    </lineage>
</organism>
<feature type="transmembrane region" description="Helical" evidence="2">
    <location>
        <begin position="174"/>
        <end position="196"/>
    </location>
</feature>
<dbReference type="RefSeq" id="WP_084141144.1">
    <property type="nucleotide sequence ID" value="NZ_JACHBQ010000001.1"/>
</dbReference>
<dbReference type="OrthoDB" id="8017424at2"/>
<evidence type="ECO:0000256" key="1">
    <source>
        <dbReference type="SAM" id="MobiDB-lite"/>
    </source>
</evidence>
<protein>
    <submittedName>
        <fullName evidence="3">Energy-coupling factor transport system substrate-specific component</fullName>
    </submittedName>
</protein>
<dbReference type="EMBL" id="JACHBQ010000001">
    <property type="protein sequence ID" value="MBB5642572.1"/>
    <property type="molecule type" value="Genomic_DNA"/>
</dbReference>
<sequence>MTDVTPTAEAPSAEAPSTEAPTPATRKVREWRVVDIIVASVVSVAVGVIFWAWSAGYAGIAVLTAAFPPLGGLYGGGWLIAGVIGALVIRKPGAALFCEVLAAVVEAMLGSAFGLGVIIAGLVQGVGAELVFAAVLYRRFTLPVALLAGAVSGAFMGVHGSVTSHVAWALEWKAVYVALGAVSGAFVAGLLSWLAVRALSRTGALTSLASRRAHTERAL</sequence>
<dbReference type="PIRSF" id="PIRSF037394">
    <property type="entry name" value="ABC_thiamine-permease_YkoE_prd"/>
    <property type="match status" value="1"/>
</dbReference>
<comment type="caution">
    <text evidence="3">The sequence shown here is derived from an EMBL/GenBank/DDBJ whole genome shotgun (WGS) entry which is preliminary data.</text>
</comment>
<feature type="transmembrane region" description="Helical" evidence="2">
    <location>
        <begin position="144"/>
        <end position="162"/>
    </location>
</feature>
<evidence type="ECO:0000313" key="3">
    <source>
        <dbReference type="EMBL" id="MBB5642572.1"/>
    </source>
</evidence>